<evidence type="ECO:0000256" key="3">
    <source>
        <dbReference type="ARBA" id="ARBA00023004"/>
    </source>
</evidence>
<feature type="domain" description="4Fe4S-binding SPASM" evidence="7">
    <location>
        <begin position="210"/>
        <end position="253"/>
    </location>
</feature>
<gene>
    <name evidence="8" type="ORF">SAMN04488564_10758</name>
</gene>
<feature type="domain" description="Radical SAM core" evidence="6">
    <location>
        <begin position="10"/>
        <end position="144"/>
    </location>
</feature>
<keyword evidence="4" id="KW-0411">Iron-sulfur</keyword>
<dbReference type="InterPro" id="IPR007197">
    <property type="entry name" value="rSAM"/>
</dbReference>
<evidence type="ECO:0000313" key="9">
    <source>
        <dbReference type="Proteomes" id="UP000198583"/>
    </source>
</evidence>
<dbReference type="EMBL" id="FOYL01000007">
    <property type="protein sequence ID" value="SFR23597.1"/>
    <property type="molecule type" value="Genomic_DNA"/>
</dbReference>
<dbReference type="InterPro" id="IPR058240">
    <property type="entry name" value="rSAM_sf"/>
</dbReference>
<sequence>MTDLRFAWLEITGKCQLSCTHCYAESGPRGDEGVLRTRDWFRIIDDVAELGAHSIQFIGGEPTLHPDLPEFVDRGLVAGLEVEVFSNLVHIGPRLWDTFSRPGVRLATSYYSDTASQHEAITRRRGSHARTRANIAEALRRDIPLRAGVIDVSSSDHIGRQRTHGAQAELSSLGVTDIGGDRLRRIGRGANASPDPDQSNLGQTGLDQLCGRCGHGAVAISSSGEVWPCVFARRTQLGNILDTDLATILSTARLAPPVTAGPSCWPQGGGSCAPNDDPPRP</sequence>
<dbReference type="AlphaFoldDB" id="A0A1I6F1D9"/>
<dbReference type="PANTHER" id="PTHR11228:SF7">
    <property type="entry name" value="PQQA PEPTIDE CYCLASE"/>
    <property type="match status" value="1"/>
</dbReference>
<feature type="region of interest" description="Disordered" evidence="5">
    <location>
        <begin position="259"/>
        <end position="281"/>
    </location>
</feature>
<dbReference type="PANTHER" id="PTHR11228">
    <property type="entry name" value="RADICAL SAM DOMAIN PROTEIN"/>
    <property type="match status" value="1"/>
</dbReference>
<dbReference type="Proteomes" id="UP000198583">
    <property type="component" value="Unassembled WGS sequence"/>
</dbReference>
<evidence type="ECO:0000256" key="4">
    <source>
        <dbReference type="ARBA" id="ARBA00023014"/>
    </source>
</evidence>
<organism evidence="8 9">
    <name type="scientific">Lentzea waywayandensis</name>
    <dbReference type="NCBI Taxonomy" id="84724"/>
    <lineage>
        <taxon>Bacteria</taxon>
        <taxon>Bacillati</taxon>
        <taxon>Actinomycetota</taxon>
        <taxon>Actinomycetes</taxon>
        <taxon>Pseudonocardiales</taxon>
        <taxon>Pseudonocardiaceae</taxon>
        <taxon>Lentzea</taxon>
    </lineage>
</organism>
<reference evidence="9" key="1">
    <citation type="submission" date="2016-10" db="EMBL/GenBank/DDBJ databases">
        <authorList>
            <person name="Varghese N."/>
            <person name="Submissions S."/>
        </authorList>
    </citation>
    <scope>NUCLEOTIDE SEQUENCE [LARGE SCALE GENOMIC DNA]</scope>
    <source>
        <strain evidence="9">DSM 44232</strain>
    </source>
</reference>
<keyword evidence="3" id="KW-0408">Iron</keyword>
<dbReference type="InterPro" id="IPR050377">
    <property type="entry name" value="Radical_SAM_PqqE_MftC-like"/>
</dbReference>
<proteinExistence type="predicted"/>
<protein>
    <submittedName>
        <fullName evidence="8">Radical SAM superfamily enzyme, MoaA/NifB/PqqE/SkfB family</fullName>
    </submittedName>
</protein>
<dbReference type="GO" id="GO:0046872">
    <property type="term" value="F:metal ion binding"/>
    <property type="evidence" value="ECO:0007669"/>
    <property type="project" value="UniProtKB-KW"/>
</dbReference>
<evidence type="ECO:0000256" key="1">
    <source>
        <dbReference type="ARBA" id="ARBA00022691"/>
    </source>
</evidence>
<dbReference type="Pfam" id="PF04055">
    <property type="entry name" value="Radical_SAM"/>
    <property type="match status" value="1"/>
</dbReference>
<name>A0A1I6F1D9_9PSEU</name>
<evidence type="ECO:0000256" key="2">
    <source>
        <dbReference type="ARBA" id="ARBA00022723"/>
    </source>
</evidence>
<evidence type="ECO:0000259" key="6">
    <source>
        <dbReference type="Pfam" id="PF04055"/>
    </source>
</evidence>
<keyword evidence="9" id="KW-1185">Reference proteome</keyword>
<dbReference type="GO" id="GO:0003824">
    <property type="term" value="F:catalytic activity"/>
    <property type="evidence" value="ECO:0007669"/>
    <property type="project" value="InterPro"/>
</dbReference>
<dbReference type="OrthoDB" id="9782387at2"/>
<evidence type="ECO:0000259" key="7">
    <source>
        <dbReference type="Pfam" id="PF13186"/>
    </source>
</evidence>
<dbReference type="SUPFAM" id="SSF102114">
    <property type="entry name" value="Radical SAM enzymes"/>
    <property type="match status" value="1"/>
</dbReference>
<dbReference type="Gene3D" id="3.20.20.70">
    <property type="entry name" value="Aldolase class I"/>
    <property type="match status" value="1"/>
</dbReference>
<keyword evidence="2" id="KW-0479">Metal-binding</keyword>
<dbReference type="STRING" id="84724.SAMN04488564_10758"/>
<keyword evidence="1" id="KW-0949">S-adenosyl-L-methionine</keyword>
<dbReference type="SFLD" id="SFLDG01067">
    <property type="entry name" value="SPASM/twitch_domain_containing"/>
    <property type="match status" value="1"/>
</dbReference>
<dbReference type="InterPro" id="IPR023885">
    <property type="entry name" value="4Fe4S-binding_SPASM_dom"/>
</dbReference>
<evidence type="ECO:0000313" key="8">
    <source>
        <dbReference type="EMBL" id="SFR23597.1"/>
    </source>
</evidence>
<dbReference type="SFLD" id="SFLDG01386">
    <property type="entry name" value="main_SPASM_domain-containing"/>
    <property type="match status" value="1"/>
</dbReference>
<dbReference type="InterPro" id="IPR013785">
    <property type="entry name" value="Aldolase_TIM"/>
</dbReference>
<dbReference type="SFLD" id="SFLDS00029">
    <property type="entry name" value="Radical_SAM"/>
    <property type="match status" value="1"/>
</dbReference>
<accession>A0A1I6F1D9</accession>
<dbReference type="GO" id="GO:0051536">
    <property type="term" value="F:iron-sulfur cluster binding"/>
    <property type="evidence" value="ECO:0007669"/>
    <property type="project" value="UniProtKB-KW"/>
</dbReference>
<dbReference type="RefSeq" id="WP_093599571.1">
    <property type="nucleotide sequence ID" value="NZ_FOYL01000007.1"/>
</dbReference>
<dbReference type="Pfam" id="PF13186">
    <property type="entry name" value="SPASM"/>
    <property type="match status" value="1"/>
</dbReference>
<evidence type="ECO:0000256" key="5">
    <source>
        <dbReference type="SAM" id="MobiDB-lite"/>
    </source>
</evidence>
<dbReference type="CDD" id="cd01335">
    <property type="entry name" value="Radical_SAM"/>
    <property type="match status" value="1"/>
</dbReference>